<evidence type="ECO:0000313" key="2">
    <source>
        <dbReference type="EMBL" id="GAA0921933.1"/>
    </source>
</evidence>
<evidence type="ECO:0000313" key="3">
    <source>
        <dbReference type="Proteomes" id="UP001499967"/>
    </source>
</evidence>
<gene>
    <name evidence="2" type="ORF">GCM10009559_05120</name>
</gene>
<organism evidence="2 3">
    <name type="scientific">Pseudonocardia zijingensis</name>
    <dbReference type="NCBI Taxonomy" id="153376"/>
    <lineage>
        <taxon>Bacteria</taxon>
        <taxon>Bacillati</taxon>
        <taxon>Actinomycetota</taxon>
        <taxon>Actinomycetes</taxon>
        <taxon>Pseudonocardiales</taxon>
        <taxon>Pseudonocardiaceae</taxon>
        <taxon>Pseudonocardia</taxon>
    </lineage>
</organism>
<feature type="transmembrane region" description="Helical" evidence="1">
    <location>
        <begin position="256"/>
        <end position="276"/>
    </location>
</feature>
<feature type="transmembrane region" description="Helical" evidence="1">
    <location>
        <begin position="219"/>
        <end position="244"/>
    </location>
</feature>
<comment type="caution">
    <text evidence="2">The sequence shown here is derived from an EMBL/GenBank/DDBJ whole genome shotgun (WGS) entry which is preliminary data.</text>
</comment>
<keyword evidence="1" id="KW-1133">Transmembrane helix</keyword>
<keyword evidence="1" id="KW-0472">Membrane</keyword>
<sequence>MDRHSLANSIGHKVLGADGKIGGGTGRPSGWWWFTFALCVLFFLATLLPGALVLGYRHLGWERVDVSDGLLSVINNPFVFAWGGMLLMCAMWILEYTRRGSIGVARQRGEKAPAGSFESEIRLLPTPLHLVWLVVLAALSGALLVLPWTADDDNDIFFSWLLWGSILTPVTGAVLGSLIKKTSYARWYRREAAKHPDGRVARTVHPFWRSFSYRWRLDLWICGAATLVVVVGAGIWWALAYLPADDFGDAEDIHEATIVVTALLAVGVPALVFGLWSCTQFWRSGQDIRTGESAS</sequence>
<protein>
    <recommendedName>
        <fullName evidence="4">DUF4328 domain-containing protein</fullName>
    </recommendedName>
</protein>
<dbReference type="EMBL" id="BAAAHP010000013">
    <property type="protein sequence ID" value="GAA0921933.1"/>
    <property type="molecule type" value="Genomic_DNA"/>
</dbReference>
<name>A0ABN1P4H4_9PSEU</name>
<feature type="transmembrane region" description="Helical" evidence="1">
    <location>
        <begin position="30"/>
        <end position="54"/>
    </location>
</feature>
<dbReference type="Proteomes" id="UP001499967">
    <property type="component" value="Unassembled WGS sequence"/>
</dbReference>
<accession>A0ABN1P4H4</accession>
<keyword evidence="3" id="KW-1185">Reference proteome</keyword>
<dbReference type="RefSeq" id="WP_343938425.1">
    <property type="nucleotide sequence ID" value="NZ_BAAAHP010000013.1"/>
</dbReference>
<keyword evidence="1" id="KW-0812">Transmembrane</keyword>
<feature type="transmembrane region" description="Helical" evidence="1">
    <location>
        <begin position="156"/>
        <end position="179"/>
    </location>
</feature>
<evidence type="ECO:0008006" key="4">
    <source>
        <dbReference type="Google" id="ProtNLM"/>
    </source>
</evidence>
<reference evidence="2 3" key="1">
    <citation type="journal article" date="2019" name="Int. J. Syst. Evol. Microbiol.">
        <title>The Global Catalogue of Microorganisms (GCM) 10K type strain sequencing project: providing services to taxonomists for standard genome sequencing and annotation.</title>
        <authorList>
            <consortium name="The Broad Institute Genomics Platform"/>
            <consortium name="The Broad Institute Genome Sequencing Center for Infectious Disease"/>
            <person name="Wu L."/>
            <person name="Ma J."/>
        </authorList>
    </citation>
    <scope>NUCLEOTIDE SEQUENCE [LARGE SCALE GENOMIC DNA]</scope>
    <source>
        <strain evidence="2 3">JCM 11117</strain>
    </source>
</reference>
<evidence type="ECO:0000256" key="1">
    <source>
        <dbReference type="SAM" id="Phobius"/>
    </source>
</evidence>
<proteinExistence type="predicted"/>
<feature type="transmembrane region" description="Helical" evidence="1">
    <location>
        <begin position="130"/>
        <end position="150"/>
    </location>
</feature>
<feature type="transmembrane region" description="Helical" evidence="1">
    <location>
        <begin position="74"/>
        <end position="94"/>
    </location>
</feature>